<dbReference type="InterPro" id="IPR024653">
    <property type="entry name" value="Peptidase_M10/M27/M57"/>
</dbReference>
<dbReference type="Gene3D" id="3.40.390.10">
    <property type="entry name" value="Collagenase (Catalytic Domain)"/>
    <property type="match status" value="1"/>
</dbReference>
<evidence type="ECO:0000313" key="2">
    <source>
        <dbReference type="EMBL" id="MFD2186363.1"/>
    </source>
</evidence>
<keyword evidence="2" id="KW-0378">Hydrolase</keyword>
<dbReference type="GO" id="GO:0008237">
    <property type="term" value="F:metallopeptidase activity"/>
    <property type="evidence" value="ECO:0007669"/>
    <property type="project" value="UniProtKB-KW"/>
</dbReference>
<gene>
    <name evidence="2" type="ORF">ACFSJT_06130</name>
</gene>
<keyword evidence="1" id="KW-0732">Signal</keyword>
<dbReference type="Proteomes" id="UP001597344">
    <property type="component" value="Unassembled WGS sequence"/>
</dbReference>
<feature type="signal peptide" evidence="1">
    <location>
        <begin position="1"/>
        <end position="21"/>
    </location>
</feature>
<dbReference type="RefSeq" id="WP_378319338.1">
    <property type="nucleotide sequence ID" value="NZ_JBHUHY010000003.1"/>
</dbReference>
<dbReference type="Pfam" id="PF12388">
    <property type="entry name" value="Peptidase_M57"/>
    <property type="match status" value="2"/>
</dbReference>
<keyword evidence="3" id="KW-1185">Reference proteome</keyword>
<protein>
    <submittedName>
        <fullName evidence="2">M57 family metalloprotease</fullName>
    </submittedName>
</protein>
<dbReference type="PROSITE" id="PS51257">
    <property type="entry name" value="PROKAR_LIPOPROTEIN"/>
    <property type="match status" value="1"/>
</dbReference>
<dbReference type="SUPFAM" id="SSF55486">
    <property type="entry name" value="Metalloproteases ('zincins'), catalytic domain"/>
    <property type="match status" value="1"/>
</dbReference>
<sequence length="263" mass="28201">MKKLKLIILCLLAMVFISSCNKEEISKEITQQQEIEPTQAQLDKLSGLKIDTGNVIIQEIKMLDGSKESYFIANDLLISVSDLAKYPEPQSEASTEKQYRHPSIVAPPYRNINILGYTGGGGFALTAKMQTALSWAVANYNVLPNTLNFNLTFGTNTGAADMIVYRVNTPSAGGSAMIPNAAGQPGRFIRINAGTDAFSTNVNEHVIGHEIGHAVGLAHPGTGIWIPGTPISPSEPSIMQPSFPASADGELTPSDKVALNILY</sequence>
<organism evidence="2 3">
    <name type="scientific">Aquimarina celericrescens</name>
    <dbReference type="NCBI Taxonomy" id="1964542"/>
    <lineage>
        <taxon>Bacteria</taxon>
        <taxon>Pseudomonadati</taxon>
        <taxon>Bacteroidota</taxon>
        <taxon>Flavobacteriia</taxon>
        <taxon>Flavobacteriales</taxon>
        <taxon>Flavobacteriaceae</taxon>
        <taxon>Aquimarina</taxon>
    </lineage>
</organism>
<evidence type="ECO:0000256" key="1">
    <source>
        <dbReference type="SAM" id="SignalP"/>
    </source>
</evidence>
<proteinExistence type="predicted"/>
<dbReference type="InterPro" id="IPR024079">
    <property type="entry name" value="MetalloPept_cat_dom_sf"/>
</dbReference>
<keyword evidence="2" id="KW-0645">Protease</keyword>
<evidence type="ECO:0000313" key="3">
    <source>
        <dbReference type="Proteomes" id="UP001597344"/>
    </source>
</evidence>
<keyword evidence="2" id="KW-0482">Metalloprotease</keyword>
<feature type="chain" id="PRO_5046244053" evidence="1">
    <location>
        <begin position="22"/>
        <end position="263"/>
    </location>
</feature>
<dbReference type="EMBL" id="JBHUHY010000003">
    <property type="protein sequence ID" value="MFD2186363.1"/>
    <property type="molecule type" value="Genomic_DNA"/>
</dbReference>
<comment type="caution">
    <text evidence="2">The sequence shown here is derived from an EMBL/GenBank/DDBJ whole genome shotgun (WGS) entry which is preliminary data.</text>
</comment>
<accession>A0ABW5ATM9</accession>
<reference evidence="3" key="1">
    <citation type="journal article" date="2019" name="Int. J. Syst. Evol. Microbiol.">
        <title>The Global Catalogue of Microorganisms (GCM) 10K type strain sequencing project: providing services to taxonomists for standard genome sequencing and annotation.</title>
        <authorList>
            <consortium name="The Broad Institute Genomics Platform"/>
            <consortium name="The Broad Institute Genome Sequencing Center for Infectious Disease"/>
            <person name="Wu L."/>
            <person name="Ma J."/>
        </authorList>
    </citation>
    <scope>NUCLEOTIDE SEQUENCE [LARGE SCALE GENOMIC DNA]</scope>
    <source>
        <strain evidence="3">DT92</strain>
    </source>
</reference>
<name>A0ABW5ATM9_9FLAO</name>